<feature type="domain" description="Fibronectin type-III" evidence="2">
    <location>
        <begin position="1"/>
        <end position="74"/>
    </location>
</feature>
<dbReference type="CDD" id="cd00063">
    <property type="entry name" value="FN3"/>
    <property type="match status" value="1"/>
</dbReference>
<dbReference type="STRING" id="1344416.A0A139AM48"/>
<dbReference type="Gene3D" id="2.60.40.10">
    <property type="entry name" value="Immunoglobulins"/>
    <property type="match status" value="1"/>
</dbReference>
<dbReference type="InterPro" id="IPR003961">
    <property type="entry name" value="FN3_dom"/>
</dbReference>
<dbReference type="Proteomes" id="UP000070544">
    <property type="component" value="Unassembled WGS sequence"/>
</dbReference>
<evidence type="ECO:0000313" key="4">
    <source>
        <dbReference type="Proteomes" id="UP000070544"/>
    </source>
</evidence>
<feature type="compositionally biased region" description="Basic and acidic residues" evidence="1">
    <location>
        <begin position="234"/>
        <end position="251"/>
    </location>
</feature>
<evidence type="ECO:0000259" key="2">
    <source>
        <dbReference type="PROSITE" id="PS50853"/>
    </source>
</evidence>
<feature type="region of interest" description="Disordered" evidence="1">
    <location>
        <begin position="179"/>
        <end position="277"/>
    </location>
</feature>
<reference evidence="3 4" key="1">
    <citation type="journal article" date="2015" name="Genome Biol. Evol.">
        <title>Phylogenomic analyses indicate that early fungi evolved digesting cell walls of algal ancestors of land plants.</title>
        <authorList>
            <person name="Chang Y."/>
            <person name="Wang S."/>
            <person name="Sekimoto S."/>
            <person name="Aerts A.L."/>
            <person name="Choi C."/>
            <person name="Clum A."/>
            <person name="LaButti K.M."/>
            <person name="Lindquist E.A."/>
            <person name="Yee Ngan C."/>
            <person name="Ohm R.A."/>
            <person name="Salamov A.A."/>
            <person name="Grigoriev I.V."/>
            <person name="Spatafora J.W."/>
            <person name="Berbee M.L."/>
        </authorList>
    </citation>
    <scope>NUCLEOTIDE SEQUENCE [LARGE SCALE GENOMIC DNA]</scope>
    <source>
        <strain evidence="3 4">JEL478</strain>
    </source>
</reference>
<sequence>MNLATPEEGSTDHSSVHEDIVQVSEKTTKVAGEFTYVNEGLEPGSTYVFQLQACNCVGQSGWSDESDEVTLDDELPPPDVPSIVQILPTSVTLRFDDLPTYFTLQPRVVGVKLVSSHDPELHNDVVVEASCIPLQQAGEVTIEHLEPGMRYFFAAALVGEKENGPMSAATEVVLPPFPLEPSPVATPQPATPTPRPPSRPASTKPPSPLPAPSAPISRSPTRSNQDLSKGSRHSHQDCQKAENSKISETRRSNASLSKKSLNDVRKSNADMSRTQAR</sequence>
<dbReference type="SMART" id="SM00060">
    <property type="entry name" value="FN3"/>
    <property type="match status" value="2"/>
</dbReference>
<dbReference type="AlphaFoldDB" id="A0A139AM48"/>
<gene>
    <name evidence="3" type="ORF">M427DRAFT_253340</name>
</gene>
<dbReference type="SUPFAM" id="SSF49265">
    <property type="entry name" value="Fibronectin type III"/>
    <property type="match status" value="1"/>
</dbReference>
<evidence type="ECO:0000256" key="1">
    <source>
        <dbReference type="SAM" id="MobiDB-lite"/>
    </source>
</evidence>
<feature type="compositionally biased region" description="Low complexity" evidence="1">
    <location>
        <begin position="214"/>
        <end position="223"/>
    </location>
</feature>
<protein>
    <recommendedName>
        <fullName evidence="2">Fibronectin type-III domain-containing protein</fullName>
    </recommendedName>
</protein>
<dbReference type="PROSITE" id="PS50853">
    <property type="entry name" value="FN3"/>
    <property type="match status" value="2"/>
</dbReference>
<evidence type="ECO:0000313" key="3">
    <source>
        <dbReference type="EMBL" id="KXS17535.1"/>
    </source>
</evidence>
<feature type="domain" description="Fibronectin type-III" evidence="2">
    <location>
        <begin position="77"/>
        <end position="177"/>
    </location>
</feature>
<name>A0A139AM48_GONPJ</name>
<dbReference type="EMBL" id="KQ965746">
    <property type="protein sequence ID" value="KXS17535.1"/>
    <property type="molecule type" value="Genomic_DNA"/>
</dbReference>
<proteinExistence type="predicted"/>
<dbReference type="OrthoDB" id="8872417at2759"/>
<feature type="compositionally biased region" description="Pro residues" evidence="1">
    <location>
        <begin position="179"/>
        <end position="213"/>
    </location>
</feature>
<dbReference type="InterPro" id="IPR013783">
    <property type="entry name" value="Ig-like_fold"/>
</dbReference>
<organism evidence="3 4">
    <name type="scientific">Gonapodya prolifera (strain JEL478)</name>
    <name type="common">Monoblepharis prolifera</name>
    <dbReference type="NCBI Taxonomy" id="1344416"/>
    <lineage>
        <taxon>Eukaryota</taxon>
        <taxon>Fungi</taxon>
        <taxon>Fungi incertae sedis</taxon>
        <taxon>Chytridiomycota</taxon>
        <taxon>Chytridiomycota incertae sedis</taxon>
        <taxon>Monoblepharidomycetes</taxon>
        <taxon>Monoblepharidales</taxon>
        <taxon>Gonapodyaceae</taxon>
        <taxon>Gonapodya</taxon>
    </lineage>
</organism>
<keyword evidence="4" id="KW-1185">Reference proteome</keyword>
<accession>A0A139AM48</accession>
<dbReference type="InterPro" id="IPR036116">
    <property type="entry name" value="FN3_sf"/>
</dbReference>